<dbReference type="SMART" id="SM00267">
    <property type="entry name" value="GGDEF"/>
    <property type="match status" value="1"/>
</dbReference>
<dbReference type="Proteomes" id="UP000325161">
    <property type="component" value="Chromosome"/>
</dbReference>
<reference evidence="5 6" key="1">
    <citation type="submission" date="2019-08" db="EMBL/GenBank/DDBJ databases">
        <title>Amphibian skin-associated Pigmentiphaga: genome sequence and occurrence across geography and hosts.</title>
        <authorList>
            <person name="Bletz M.C."/>
            <person name="Bunk B."/>
            <person name="Sproeer C."/>
            <person name="Biwer P."/>
            <person name="Reiter S."/>
            <person name="Rabemananjara F.C.E."/>
            <person name="Schulz S."/>
            <person name="Overmann J."/>
            <person name="Vences M."/>
        </authorList>
    </citation>
    <scope>NUCLEOTIDE SEQUENCE [LARGE SCALE GENOMIC DNA]</scope>
    <source>
        <strain evidence="5 6">Mada1488</strain>
    </source>
</reference>
<keyword evidence="3" id="KW-1133">Transmembrane helix</keyword>
<dbReference type="EC" id="2.7.7.65" evidence="1"/>
<dbReference type="InterPro" id="IPR000160">
    <property type="entry name" value="GGDEF_dom"/>
</dbReference>
<dbReference type="Gene3D" id="3.30.70.270">
    <property type="match status" value="1"/>
</dbReference>
<name>A0A5C0AZP8_9BURK</name>
<feature type="domain" description="GGDEF" evidence="4">
    <location>
        <begin position="355"/>
        <end position="491"/>
    </location>
</feature>
<feature type="transmembrane region" description="Helical" evidence="3">
    <location>
        <begin position="165"/>
        <end position="184"/>
    </location>
</feature>
<dbReference type="PANTHER" id="PTHR45138:SF9">
    <property type="entry name" value="DIGUANYLATE CYCLASE DGCM-RELATED"/>
    <property type="match status" value="1"/>
</dbReference>
<evidence type="ECO:0000256" key="3">
    <source>
        <dbReference type="SAM" id="Phobius"/>
    </source>
</evidence>
<sequence length="494" mass="53033">MTEYPAVMAHSARRLEFALHRHQYCAFGFAFIVMLAHVGSLGLSSMGIEGMPFGFLPDGLQADLLLGSEPMLQKTGIQTGIQSGLQIGVQTGLQTSLQTGLQTGLQAGLQAGLHMAIAVMLTALSAILPNQGLRYLGAAFALLVVGESGAALVTNTEFARVLSLWFYAGGTLGYVALILLYALREDISAATPVHRHTGWSLSATAGVLVAGLSLIAMLPLAEAHALSGGGLHVALSTLIGAAPILALVLIVNRRSECMISTWLIALLAVQALAWSGRHSPGSWGMQVALFSNLPAELALLNAIMLSIVQHVRTQMQTTRHLQTLAHTDGLTGLHNRRYLDDELEKACQRARRTGTSLSVLMADIDHFKLFNDTYGHLRGDDCLRQVAVVFLRRQQRCDDVACRYGGEEFAMILPACDLDATRMLATQLCNEVRALGIDHERSKQGRVTLSIGIATMQGASDPRGKDLLRLADDALYAAKRAGRDTICDMTQVSA</sequence>
<evidence type="ECO:0000256" key="1">
    <source>
        <dbReference type="ARBA" id="ARBA00012528"/>
    </source>
</evidence>
<dbReference type="GO" id="GO:0043709">
    <property type="term" value="P:cell adhesion involved in single-species biofilm formation"/>
    <property type="evidence" value="ECO:0007669"/>
    <property type="project" value="TreeGrafter"/>
</dbReference>
<evidence type="ECO:0000313" key="5">
    <source>
        <dbReference type="EMBL" id="QEI07084.1"/>
    </source>
</evidence>
<evidence type="ECO:0000259" key="4">
    <source>
        <dbReference type="PROSITE" id="PS50887"/>
    </source>
</evidence>
<dbReference type="GO" id="GO:0052621">
    <property type="term" value="F:diguanylate cyclase activity"/>
    <property type="evidence" value="ECO:0007669"/>
    <property type="project" value="UniProtKB-EC"/>
</dbReference>
<feature type="transmembrane region" description="Helical" evidence="3">
    <location>
        <begin position="196"/>
        <end position="218"/>
    </location>
</feature>
<protein>
    <recommendedName>
        <fullName evidence="1">diguanylate cyclase</fullName>
        <ecNumber evidence="1">2.7.7.65</ecNumber>
    </recommendedName>
</protein>
<dbReference type="EMBL" id="CP043046">
    <property type="protein sequence ID" value="QEI07084.1"/>
    <property type="molecule type" value="Genomic_DNA"/>
</dbReference>
<feature type="transmembrane region" description="Helical" evidence="3">
    <location>
        <begin position="24"/>
        <end position="48"/>
    </location>
</feature>
<dbReference type="OrthoDB" id="9813903at2"/>
<feature type="transmembrane region" description="Helical" evidence="3">
    <location>
        <begin position="230"/>
        <end position="250"/>
    </location>
</feature>
<dbReference type="GO" id="GO:0005886">
    <property type="term" value="C:plasma membrane"/>
    <property type="evidence" value="ECO:0007669"/>
    <property type="project" value="TreeGrafter"/>
</dbReference>
<evidence type="ECO:0000313" key="6">
    <source>
        <dbReference type="Proteomes" id="UP000325161"/>
    </source>
</evidence>
<keyword evidence="3" id="KW-0472">Membrane</keyword>
<keyword evidence="6" id="KW-1185">Reference proteome</keyword>
<proteinExistence type="predicted"/>
<dbReference type="Pfam" id="PF00990">
    <property type="entry name" value="GGDEF"/>
    <property type="match status" value="1"/>
</dbReference>
<dbReference type="NCBIfam" id="TIGR00254">
    <property type="entry name" value="GGDEF"/>
    <property type="match status" value="1"/>
</dbReference>
<feature type="transmembrane region" description="Helical" evidence="3">
    <location>
        <begin position="287"/>
        <end position="308"/>
    </location>
</feature>
<dbReference type="FunFam" id="3.30.70.270:FF:000001">
    <property type="entry name" value="Diguanylate cyclase domain protein"/>
    <property type="match status" value="1"/>
</dbReference>
<dbReference type="PANTHER" id="PTHR45138">
    <property type="entry name" value="REGULATORY COMPONENTS OF SENSORY TRANSDUCTION SYSTEM"/>
    <property type="match status" value="1"/>
</dbReference>
<evidence type="ECO:0000256" key="2">
    <source>
        <dbReference type="ARBA" id="ARBA00034247"/>
    </source>
</evidence>
<keyword evidence="3" id="KW-0812">Transmembrane</keyword>
<dbReference type="GO" id="GO:1902201">
    <property type="term" value="P:negative regulation of bacterial-type flagellum-dependent cell motility"/>
    <property type="evidence" value="ECO:0007669"/>
    <property type="project" value="TreeGrafter"/>
</dbReference>
<dbReference type="AlphaFoldDB" id="A0A5C0AZP8"/>
<organism evidence="5 6">
    <name type="scientific">Pigmentiphaga aceris</name>
    <dbReference type="NCBI Taxonomy" id="1940612"/>
    <lineage>
        <taxon>Bacteria</taxon>
        <taxon>Pseudomonadati</taxon>
        <taxon>Pseudomonadota</taxon>
        <taxon>Betaproteobacteria</taxon>
        <taxon>Burkholderiales</taxon>
        <taxon>Alcaligenaceae</taxon>
        <taxon>Pigmentiphaga</taxon>
    </lineage>
</organism>
<dbReference type="CDD" id="cd01949">
    <property type="entry name" value="GGDEF"/>
    <property type="match status" value="1"/>
</dbReference>
<comment type="catalytic activity">
    <reaction evidence="2">
        <text>2 GTP = 3',3'-c-di-GMP + 2 diphosphate</text>
        <dbReference type="Rhea" id="RHEA:24898"/>
        <dbReference type="ChEBI" id="CHEBI:33019"/>
        <dbReference type="ChEBI" id="CHEBI:37565"/>
        <dbReference type="ChEBI" id="CHEBI:58805"/>
        <dbReference type="EC" id="2.7.7.65"/>
    </reaction>
</comment>
<accession>A0A5C0AZP8</accession>
<dbReference type="PROSITE" id="PS50887">
    <property type="entry name" value="GGDEF"/>
    <property type="match status" value="1"/>
</dbReference>
<feature type="transmembrane region" description="Helical" evidence="3">
    <location>
        <begin position="107"/>
        <end position="128"/>
    </location>
</feature>
<feature type="transmembrane region" description="Helical" evidence="3">
    <location>
        <begin position="257"/>
        <end position="275"/>
    </location>
</feature>
<gene>
    <name evidence="5" type="ORF">FXN63_15485</name>
</gene>
<dbReference type="InterPro" id="IPR050469">
    <property type="entry name" value="Diguanylate_Cyclase"/>
</dbReference>
<dbReference type="InterPro" id="IPR029787">
    <property type="entry name" value="Nucleotide_cyclase"/>
</dbReference>
<dbReference type="InterPro" id="IPR043128">
    <property type="entry name" value="Rev_trsase/Diguanyl_cyclase"/>
</dbReference>
<dbReference type="KEGG" id="pacr:FXN63_15485"/>
<feature type="transmembrane region" description="Helical" evidence="3">
    <location>
        <begin position="135"/>
        <end position="153"/>
    </location>
</feature>
<dbReference type="SUPFAM" id="SSF55073">
    <property type="entry name" value="Nucleotide cyclase"/>
    <property type="match status" value="1"/>
</dbReference>